<gene>
    <name evidence="10" type="primary">fluC</name>
    <name evidence="10" type="synonym">crcB</name>
    <name evidence="11" type="ORF">SSEG_09884</name>
</gene>
<keyword evidence="5 10" id="KW-0472">Membrane</keyword>
<evidence type="ECO:0000256" key="2">
    <source>
        <dbReference type="ARBA" id="ARBA00022475"/>
    </source>
</evidence>
<dbReference type="GO" id="GO:0005886">
    <property type="term" value="C:plasma membrane"/>
    <property type="evidence" value="ECO:0007669"/>
    <property type="project" value="UniProtKB-SubCell"/>
</dbReference>
<keyword evidence="4 10" id="KW-1133">Transmembrane helix</keyword>
<reference evidence="11" key="1">
    <citation type="submission" date="2009-10" db="EMBL/GenBank/DDBJ databases">
        <title>The genome sequence of Streptomyces sviceus strain ATCC 29083.</title>
        <authorList>
            <consortium name="The Broad Institute Genome Sequencing Platform"/>
            <consortium name="Broad Institute Microbial Sequencing Center"/>
            <person name="Fischbach M."/>
            <person name="Godfrey P."/>
            <person name="Ward D."/>
            <person name="Young S."/>
            <person name="Zeng Q."/>
            <person name="Koehrsen M."/>
            <person name="Alvarado L."/>
            <person name="Berlin A.M."/>
            <person name="Bochicchio J."/>
            <person name="Borenstein D."/>
            <person name="Chapman S.B."/>
            <person name="Chen Z."/>
            <person name="Engels R."/>
            <person name="Freedman E."/>
            <person name="Gellesch M."/>
            <person name="Goldberg J."/>
            <person name="Griggs A."/>
            <person name="Gujja S."/>
            <person name="Heilman E.R."/>
            <person name="Heiman D.I."/>
            <person name="Hepburn T.A."/>
            <person name="Howarth C."/>
            <person name="Jen D."/>
            <person name="Larson L."/>
            <person name="Lewis B."/>
            <person name="Mehta T."/>
            <person name="Park D."/>
            <person name="Pearson M."/>
            <person name="Richards J."/>
            <person name="Roberts A."/>
            <person name="Saif S."/>
            <person name="Shea T.D."/>
            <person name="Shenoy N."/>
            <person name="Sisk P."/>
            <person name="Stolte C."/>
            <person name="Sykes S.N."/>
            <person name="Thomson T."/>
            <person name="Walk T."/>
            <person name="White J."/>
            <person name="Yandava C."/>
            <person name="Straight P."/>
            <person name="Clardy J."/>
            <person name="Hung D."/>
            <person name="Kolter R."/>
            <person name="Mekalanos J."/>
            <person name="Walker S."/>
            <person name="Walsh C.T."/>
            <person name="Wieland-Brown L.C."/>
            <person name="Haas B."/>
            <person name="Nusbaum C."/>
            <person name="Birren B."/>
        </authorList>
    </citation>
    <scope>NUCLEOTIDE SEQUENCE [LARGE SCALE GENOMIC DNA]</scope>
    <source>
        <strain evidence="11">ATCC 29083</strain>
    </source>
</reference>
<dbReference type="GO" id="GO:0062054">
    <property type="term" value="F:fluoride channel activity"/>
    <property type="evidence" value="ECO:0007669"/>
    <property type="project" value="UniProtKB-UniRule"/>
</dbReference>
<feature type="transmembrane region" description="Helical" evidence="10">
    <location>
        <begin position="32"/>
        <end position="56"/>
    </location>
</feature>
<name>B5I3Y1_STRX2</name>
<sequence length="124" mass="12657">MNWLLVVLGAMVGAPLRYLTDRAVQSRHDSVFPWGTFAVNVTGCLILGLLTGAVAAGAAGSHLQLLLGTGLCGALTTYSTFSYETLRLTETGARLYGVANVAASVVAGLGAAFAGVALAQAVWT</sequence>
<accession>B5I3Y1</accession>
<keyword evidence="6 10" id="KW-0407">Ion channel</keyword>
<dbReference type="RefSeq" id="WP_007380011.1">
    <property type="nucleotide sequence ID" value="NZ_CM000951.1"/>
</dbReference>
<organism evidence="11 12">
    <name type="scientific">Streptomyces sviceus (strain ATCC 29083 / DSM 924 / JCM 4929 / NBRC 13980 / NCIMB 11184 / NRRL 5439 / UC 5370)</name>
    <dbReference type="NCBI Taxonomy" id="463191"/>
    <lineage>
        <taxon>Bacteria</taxon>
        <taxon>Bacillati</taxon>
        <taxon>Actinomycetota</taxon>
        <taxon>Actinomycetes</taxon>
        <taxon>Kitasatosporales</taxon>
        <taxon>Streptomycetaceae</taxon>
        <taxon>Streptomyces</taxon>
    </lineage>
</organism>
<dbReference type="PANTHER" id="PTHR28259">
    <property type="entry name" value="FLUORIDE EXPORT PROTEIN 1-RELATED"/>
    <property type="match status" value="1"/>
</dbReference>
<protein>
    <recommendedName>
        <fullName evidence="10">Fluoride-specific ion channel FluC</fullName>
    </recommendedName>
</protein>
<evidence type="ECO:0000313" key="12">
    <source>
        <dbReference type="Proteomes" id="UP000002785"/>
    </source>
</evidence>
<dbReference type="Proteomes" id="UP000002785">
    <property type="component" value="Chromosome"/>
</dbReference>
<evidence type="ECO:0000313" key="11">
    <source>
        <dbReference type="EMBL" id="EDY59786.1"/>
    </source>
</evidence>
<evidence type="ECO:0000256" key="3">
    <source>
        <dbReference type="ARBA" id="ARBA00022692"/>
    </source>
</evidence>
<dbReference type="HAMAP" id="MF_00454">
    <property type="entry name" value="FluC"/>
    <property type="match status" value="1"/>
</dbReference>
<keyword evidence="10" id="KW-0915">Sodium</keyword>
<evidence type="ECO:0000256" key="7">
    <source>
        <dbReference type="ARBA" id="ARBA00035120"/>
    </source>
</evidence>
<evidence type="ECO:0000256" key="4">
    <source>
        <dbReference type="ARBA" id="ARBA00022989"/>
    </source>
</evidence>
<keyword evidence="10" id="KW-0479">Metal-binding</keyword>
<comment type="function">
    <text evidence="9 10">Fluoride-specific ion channel. Important for reducing fluoride concentration in the cell, thus reducing its toxicity.</text>
</comment>
<keyword evidence="3 10" id="KW-0812">Transmembrane</keyword>
<dbReference type="eggNOG" id="COG0239">
    <property type="taxonomic scope" value="Bacteria"/>
</dbReference>
<keyword evidence="12" id="KW-1185">Reference proteome</keyword>
<dbReference type="NCBIfam" id="TIGR00494">
    <property type="entry name" value="crcB"/>
    <property type="match status" value="1"/>
</dbReference>
<evidence type="ECO:0000256" key="6">
    <source>
        <dbReference type="ARBA" id="ARBA00023303"/>
    </source>
</evidence>
<evidence type="ECO:0000256" key="5">
    <source>
        <dbReference type="ARBA" id="ARBA00023136"/>
    </source>
</evidence>
<evidence type="ECO:0000256" key="8">
    <source>
        <dbReference type="ARBA" id="ARBA00035585"/>
    </source>
</evidence>
<evidence type="ECO:0000256" key="10">
    <source>
        <dbReference type="HAMAP-Rule" id="MF_00454"/>
    </source>
</evidence>
<feature type="transmembrane region" description="Helical" evidence="10">
    <location>
        <begin position="101"/>
        <end position="123"/>
    </location>
</feature>
<keyword evidence="10" id="KW-0406">Ion transport</keyword>
<comment type="subcellular location">
    <subcellularLocation>
        <location evidence="1 10">Cell membrane</location>
        <topology evidence="1 10">Multi-pass membrane protein</topology>
    </subcellularLocation>
</comment>
<feature type="binding site" evidence="10">
    <location>
        <position position="76"/>
    </location>
    <ligand>
        <name>Na(+)</name>
        <dbReference type="ChEBI" id="CHEBI:29101"/>
        <note>structural</note>
    </ligand>
</feature>
<comment type="catalytic activity">
    <reaction evidence="8">
        <text>fluoride(in) = fluoride(out)</text>
        <dbReference type="Rhea" id="RHEA:76159"/>
        <dbReference type="ChEBI" id="CHEBI:17051"/>
    </reaction>
    <physiologicalReaction direction="left-to-right" evidence="8">
        <dbReference type="Rhea" id="RHEA:76160"/>
    </physiologicalReaction>
</comment>
<feature type="transmembrane region" description="Helical" evidence="10">
    <location>
        <begin position="63"/>
        <end position="81"/>
    </location>
</feature>
<comment type="activity regulation">
    <text evidence="10">Na(+) is not transported, but it plays an essential structural role and its presence is essential for fluoride channel function.</text>
</comment>
<keyword evidence="2 10" id="KW-1003">Cell membrane</keyword>
<dbReference type="AlphaFoldDB" id="B5I3Y1"/>
<dbReference type="PANTHER" id="PTHR28259:SF1">
    <property type="entry name" value="FLUORIDE EXPORT PROTEIN 1-RELATED"/>
    <property type="match status" value="1"/>
</dbReference>
<dbReference type="InterPro" id="IPR003691">
    <property type="entry name" value="FluC"/>
</dbReference>
<comment type="similarity">
    <text evidence="7 10">Belongs to the fluoride channel Fluc/FEX (TC 1.A.43) family.</text>
</comment>
<dbReference type="GO" id="GO:0046872">
    <property type="term" value="F:metal ion binding"/>
    <property type="evidence" value="ECO:0007669"/>
    <property type="project" value="UniProtKB-KW"/>
</dbReference>
<evidence type="ECO:0000256" key="9">
    <source>
        <dbReference type="ARBA" id="ARBA00049940"/>
    </source>
</evidence>
<dbReference type="Pfam" id="PF02537">
    <property type="entry name" value="CRCB"/>
    <property type="match status" value="1"/>
</dbReference>
<dbReference type="OrthoDB" id="5148600at2"/>
<feature type="binding site" evidence="10">
    <location>
        <position position="73"/>
    </location>
    <ligand>
        <name>Na(+)</name>
        <dbReference type="ChEBI" id="CHEBI:29101"/>
        <note>structural</note>
    </ligand>
</feature>
<keyword evidence="10" id="KW-0813">Transport</keyword>
<dbReference type="HOGENOM" id="CLU_114342_2_1_11"/>
<dbReference type="GO" id="GO:0140114">
    <property type="term" value="P:cellular detoxification of fluoride"/>
    <property type="evidence" value="ECO:0007669"/>
    <property type="project" value="UniProtKB-UniRule"/>
</dbReference>
<evidence type="ECO:0000256" key="1">
    <source>
        <dbReference type="ARBA" id="ARBA00004651"/>
    </source>
</evidence>
<proteinExistence type="inferred from homology"/>
<dbReference type="EMBL" id="CM000951">
    <property type="protein sequence ID" value="EDY59786.1"/>
    <property type="molecule type" value="Genomic_DNA"/>
</dbReference>